<evidence type="ECO:0008006" key="3">
    <source>
        <dbReference type="Google" id="ProtNLM"/>
    </source>
</evidence>
<keyword evidence="2" id="KW-1185">Reference proteome</keyword>
<dbReference type="Proteomes" id="UP001153954">
    <property type="component" value="Unassembled WGS sequence"/>
</dbReference>
<dbReference type="EMBL" id="CAKOGL010000010">
    <property type="protein sequence ID" value="CAH2090946.1"/>
    <property type="molecule type" value="Genomic_DNA"/>
</dbReference>
<evidence type="ECO:0000313" key="1">
    <source>
        <dbReference type="EMBL" id="CAH2090946.1"/>
    </source>
</evidence>
<dbReference type="AlphaFoldDB" id="A0AAU9TUT5"/>
<gene>
    <name evidence="1" type="ORF">EEDITHA_LOCUS6852</name>
</gene>
<proteinExistence type="predicted"/>
<organism evidence="1 2">
    <name type="scientific">Euphydryas editha</name>
    <name type="common">Edith's checkerspot</name>
    <dbReference type="NCBI Taxonomy" id="104508"/>
    <lineage>
        <taxon>Eukaryota</taxon>
        <taxon>Metazoa</taxon>
        <taxon>Ecdysozoa</taxon>
        <taxon>Arthropoda</taxon>
        <taxon>Hexapoda</taxon>
        <taxon>Insecta</taxon>
        <taxon>Pterygota</taxon>
        <taxon>Neoptera</taxon>
        <taxon>Endopterygota</taxon>
        <taxon>Lepidoptera</taxon>
        <taxon>Glossata</taxon>
        <taxon>Ditrysia</taxon>
        <taxon>Papilionoidea</taxon>
        <taxon>Nymphalidae</taxon>
        <taxon>Nymphalinae</taxon>
        <taxon>Euphydryas</taxon>
    </lineage>
</organism>
<evidence type="ECO:0000313" key="2">
    <source>
        <dbReference type="Proteomes" id="UP001153954"/>
    </source>
</evidence>
<comment type="caution">
    <text evidence="1">The sequence shown here is derived from an EMBL/GenBank/DDBJ whole genome shotgun (WGS) entry which is preliminary data.</text>
</comment>
<name>A0AAU9TUT5_EUPED</name>
<reference evidence="1" key="1">
    <citation type="submission" date="2022-03" db="EMBL/GenBank/DDBJ databases">
        <authorList>
            <person name="Tunstrom K."/>
        </authorList>
    </citation>
    <scope>NUCLEOTIDE SEQUENCE</scope>
</reference>
<sequence length="100" mass="10870">MEKQLTPNPSNATNANVVRHHAAVEAQVERFVSGPAPMLQEVEPISLSELRRAVFRLPKPNSPGSDEITNTALMQLPIGCLAALTRLFNGILQTGHFLKA</sequence>
<protein>
    <recommendedName>
        <fullName evidence="3">Reverse transcriptase domain-containing protein</fullName>
    </recommendedName>
</protein>
<accession>A0AAU9TUT5</accession>